<protein>
    <submittedName>
        <fullName evidence="1">Uncharacterized protein</fullName>
    </submittedName>
</protein>
<accession>A0A502EUP3</accession>
<gene>
    <name evidence="1" type="ORF">EAH89_28730</name>
</gene>
<comment type="caution">
    <text evidence="1">The sequence shown here is derived from an EMBL/GenBank/DDBJ whole genome shotgun (WGS) entry which is preliminary data.</text>
</comment>
<evidence type="ECO:0000313" key="2">
    <source>
        <dbReference type="Proteomes" id="UP000317078"/>
    </source>
</evidence>
<evidence type="ECO:0000313" key="1">
    <source>
        <dbReference type="EMBL" id="TPG41473.1"/>
    </source>
</evidence>
<proteinExistence type="predicted"/>
<dbReference type="AlphaFoldDB" id="A0A502EUP3"/>
<name>A0A502EUP3_9PROT</name>
<reference evidence="1 2" key="1">
    <citation type="journal article" date="2019" name="Environ. Microbiol.">
        <title>Species interactions and distinct microbial communities in high Arctic permafrost affected cryosols are associated with the CH4 and CO2 gas fluxes.</title>
        <authorList>
            <person name="Altshuler I."/>
            <person name="Hamel J."/>
            <person name="Turney S."/>
            <person name="Magnuson E."/>
            <person name="Levesque R."/>
            <person name="Greer C."/>
            <person name="Whyte L.G."/>
        </authorList>
    </citation>
    <scope>NUCLEOTIDE SEQUENCE [LARGE SCALE GENOMIC DNA]</scope>
    <source>
        <strain evidence="1 2">S9.3B</strain>
    </source>
</reference>
<organism evidence="1 2">
    <name type="scientific">Muricoccus nepalensis</name>
    <dbReference type="NCBI Taxonomy" id="1854500"/>
    <lineage>
        <taxon>Bacteria</taxon>
        <taxon>Pseudomonadati</taxon>
        <taxon>Pseudomonadota</taxon>
        <taxon>Alphaproteobacteria</taxon>
        <taxon>Acetobacterales</taxon>
        <taxon>Roseomonadaceae</taxon>
        <taxon>Muricoccus</taxon>
    </lineage>
</organism>
<sequence length="74" mass="8132">MTRSDQHIVHQAAAAALVRLARALEREEAGSDRWELLMEVLEAVETVEVLTDGARDAFSPPFTLRQCAAVFHAG</sequence>
<keyword evidence="2" id="KW-1185">Reference proteome</keyword>
<dbReference type="RefSeq" id="WP_140887217.1">
    <property type="nucleotide sequence ID" value="NZ_RCZP01000067.1"/>
</dbReference>
<dbReference type="EMBL" id="RCZP01000067">
    <property type="protein sequence ID" value="TPG41473.1"/>
    <property type="molecule type" value="Genomic_DNA"/>
</dbReference>
<dbReference type="Proteomes" id="UP000317078">
    <property type="component" value="Unassembled WGS sequence"/>
</dbReference>